<organism evidence="2 3">
    <name type="scientific">Streptomyces uncialis</name>
    <dbReference type="NCBI Taxonomy" id="1048205"/>
    <lineage>
        <taxon>Bacteria</taxon>
        <taxon>Bacillati</taxon>
        <taxon>Actinomycetota</taxon>
        <taxon>Actinomycetes</taxon>
        <taxon>Kitasatosporales</taxon>
        <taxon>Streptomycetaceae</taxon>
        <taxon>Streptomyces</taxon>
    </lineage>
</organism>
<comment type="caution">
    <text evidence="2">The sequence shown here is derived from an EMBL/GenBank/DDBJ whole genome shotgun (WGS) entry which is preliminary data.</text>
</comment>
<dbReference type="RefSeq" id="WP_073784467.1">
    <property type="nucleotide sequence ID" value="NZ_LFBV01000001.1"/>
</dbReference>
<dbReference type="AlphaFoldDB" id="A0A1Q4VEK9"/>
<dbReference type="Proteomes" id="UP000186455">
    <property type="component" value="Unassembled WGS sequence"/>
</dbReference>
<sequence>MTKLPRPARTTLAPALSLGLALALTPALPATAAPAPTAARGTVIAQLEDALSTLLTEDERRAGYTPDKFRHWNAGTDRTDGCDTRREVLIAEAVEAPTVGARCAIKGGKWVSYYDNQTVNGTDGLVVDHVVPLAEAWGSGASSWTSARREAYANDQGVPTTLTVVTARTVREKAARDVADWLPLAGDKYCRYIGEWVSTKHRWNLSVDKDELEALKLFADNACEQTVVIYTPAPA</sequence>
<keyword evidence="1" id="KW-0732">Signal</keyword>
<name>A0A1Q4VEK9_9ACTN</name>
<evidence type="ECO:0000256" key="1">
    <source>
        <dbReference type="SAM" id="SignalP"/>
    </source>
</evidence>
<proteinExistence type="predicted"/>
<accession>A0A1Q4VEK9</accession>
<gene>
    <name evidence="2" type="ORF">AB852_06420</name>
</gene>
<dbReference type="PANTHER" id="PTHR24094:SF15">
    <property type="entry name" value="AMP-DEPENDENT SYNTHETASE_LIGASE DOMAIN-CONTAINING PROTEIN-RELATED"/>
    <property type="match status" value="1"/>
</dbReference>
<dbReference type="STRING" id="1048205.AB852_06420"/>
<evidence type="ECO:0000313" key="2">
    <source>
        <dbReference type="EMBL" id="OKH96257.1"/>
    </source>
</evidence>
<feature type="chain" id="PRO_5012750070" description="DUF1524 domain-containing protein" evidence="1">
    <location>
        <begin position="33"/>
        <end position="235"/>
    </location>
</feature>
<dbReference type="PANTHER" id="PTHR24094">
    <property type="entry name" value="SECRETED PROTEIN"/>
    <property type="match status" value="1"/>
</dbReference>
<feature type="signal peptide" evidence="1">
    <location>
        <begin position="1"/>
        <end position="32"/>
    </location>
</feature>
<keyword evidence="3" id="KW-1185">Reference proteome</keyword>
<protein>
    <recommendedName>
        <fullName evidence="4">DUF1524 domain-containing protein</fullName>
    </recommendedName>
</protein>
<evidence type="ECO:0008006" key="4">
    <source>
        <dbReference type="Google" id="ProtNLM"/>
    </source>
</evidence>
<dbReference type="EMBL" id="LFBV01000001">
    <property type="protein sequence ID" value="OKH96257.1"/>
    <property type="molecule type" value="Genomic_DNA"/>
</dbReference>
<evidence type="ECO:0000313" key="3">
    <source>
        <dbReference type="Proteomes" id="UP000186455"/>
    </source>
</evidence>
<reference evidence="2 3" key="1">
    <citation type="submission" date="2015-06" db="EMBL/GenBank/DDBJ databases">
        <title>Cloning and characterization of the uncialamcin biosynthetic gene cluster.</title>
        <authorList>
            <person name="Yan X."/>
            <person name="Huang T."/>
            <person name="Ge H."/>
            <person name="Shen B."/>
        </authorList>
    </citation>
    <scope>NUCLEOTIDE SEQUENCE [LARGE SCALE GENOMIC DNA]</scope>
    <source>
        <strain evidence="2 3">DCA2648</strain>
    </source>
</reference>